<feature type="domain" description="Rho RNA-BD" evidence="13">
    <location>
        <begin position="295"/>
        <end position="370"/>
    </location>
</feature>
<keyword evidence="6 9" id="KW-0694">RNA-binding</keyword>
<evidence type="ECO:0000256" key="1">
    <source>
        <dbReference type="ARBA" id="ARBA00022472"/>
    </source>
</evidence>
<dbReference type="InterPro" id="IPR011129">
    <property type="entry name" value="CSD"/>
</dbReference>
<dbReference type="InterPro" id="IPR004665">
    <property type="entry name" value="Term_rho"/>
</dbReference>
<comment type="caution">
    <text evidence="9">Lacks conserved residue(s) required for the propagation of feature annotation.</text>
</comment>
<keyword evidence="1 9" id="KW-0806">Transcription termination</keyword>
<evidence type="ECO:0000256" key="8">
    <source>
        <dbReference type="ARBA" id="ARBA00023163"/>
    </source>
</evidence>
<dbReference type="CDD" id="cd01128">
    <property type="entry name" value="rho_factor_C"/>
    <property type="match status" value="1"/>
</dbReference>
<keyword evidence="3 9" id="KW-0378">Hydrolase</keyword>
<dbReference type="PANTHER" id="PTHR46425">
    <property type="entry name" value="TRANSCRIPTION TERMINATION FACTOR RHO"/>
    <property type="match status" value="1"/>
</dbReference>
<keyword evidence="2 9" id="KW-0547">Nucleotide-binding</keyword>
<evidence type="ECO:0000256" key="12">
    <source>
        <dbReference type="SAM" id="MobiDB-lite"/>
    </source>
</evidence>
<dbReference type="GO" id="GO:0004386">
    <property type="term" value="F:helicase activity"/>
    <property type="evidence" value="ECO:0007669"/>
    <property type="project" value="UniProtKB-UniRule"/>
</dbReference>
<dbReference type="GO" id="GO:0016787">
    <property type="term" value="F:hydrolase activity"/>
    <property type="evidence" value="ECO:0007669"/>
    <property type="project" value="UniProtKB-KW"/>
</dbReference>
<feature type="compositionally biased region" description="Polar residues" evidence="12">
    <location>
        <begin position="115"/>
        <end position="137"/>
    </location>
</feature>
<dbReference type="SUPFAM" id="SSF52540">
    <property type="entry name" value="P-loop containing nucleoside triphosphate hydrolases"/>
    <property type="match status" value="1"/>
</dbReference>
<dbReference type="GO" id="GO:0008186">
    <property type="term" value="F:ATP-dependent activity, acting on RNA"/>
    <property type="evidence" value="ECO:0007669"/>
    <property type="project" value="UniProtKB-UniRule"/>
</dbReference>
<evidence type="ECO:0000256" key="10">
    <source>
        <dbReference type="NCBIfam" id="TIGR00767"/>
    </source>
</evidence>
<evidence type="ECO:0000256" key="6">
    <source>
        <dbReference type="ARBA" id="ARBA00022884"/>
    </source>
</evidence>
<evidence type="ECO:0000256" key="9">
    <source>
        <dbReference type="HAMAP-Rule" id="MF_01884"/>
    </source>
</evidence>
<dbReference type="Gene3D" id="2.40.50.140">
    <property type="entry name" value="Nucleic acid-binding proteins"/>
    <property type="match status" value="1"/>
</dbReference>
<evidence type="ECO:0000259" key="13">
    <source>
        <dbReference type="PROSITE" id="PS51856"/>
    </source>
</evidence>
<dbReference type="GO" id="GO:0005524">
    <property type="term" value="F:ATP binding"/>
    <property type="evidence" value="ECO:0007669"/>
    <property type="project" value="UniProtKB-UniRule"/>
</dbReference>
<evidence type="ECO:0000313" key="15">
    <source>
        <dbReference type="Proteomes" id="UP000315648"/>
    </source>
</evidence>
<dbReference type="AlphaFoldDB" id="A0A556QMU3"/>
<dbReference type="HAMAP" id="MF_01884">
    <property type="entry name" value="Rho"/>
    <property type="match status" value="1"/>
</dbReference>
<proteinExistence type="inferred from homology"/>
<dbReference type="GO" id="GO:0005829">
    <property type="term" value="C:cytosol"/>
    <property type="evidence" value="ECO:0007669"/>
    <property type="project" value="UniProtKB-ARBA"/>
</dbReference>
<keyword evidence="15" id="KW-1185">Reference proteome</keyword>
<dbReference type="NCBIfam" id="NF006886">
    <property type="entry name" value="PRK09376.1"/>
    <property type="match status" value="1"/>
</dbReference>
<comment type="subunit">
    <text evidence="9">Homohexamer. The homohexamer assembles into an open ring structure.</text>
</comment>
<dbReference type="Pfam" id="PF00006">
    <property type="entry name" value="ATP-synt_ab"/>
    <property type="match status" value="1"/>
</dbReference>
<feature type="binding site" evidence="9">
    <location>
        <position position="458"/>
    </location>
    <ligand>
        <name>ATP</name>
        <dbReference type="ChEBI" id="CHEBI:30616"/>
    </ligand>
</feature>
<dbReference type="GO" id="GO:0006353">
    <property type="term" value="P:DNA-templated transcription termination"/>
    <property type="evidence" value="ECO:0007669"/>
    <property type="project" value="UniProtKB-UniRule"/>
</dbReference>
<feature type="compositionally biased region" description="Gly residues" evidence="12">
    <location>
        <begin position="189"/>
        <end position="198"/>
    </location>
</feature>
<feature type="compositionally biased region" description="Basic residues" evidence="12">
    <location>
        <begin position="171"/>
        <end position="184"/>
    </location>
</feature>
<comment type="function">
    <text evidence="9">Facilitates transcription termination by a mechanism that involves Rho binding to the nascent RNA, activation of Rho's RNA-dependent ATPase activity, and release of the mRNA from the DNA template.</text>
</comment>
<comment type="similarity">
    <text evidence="9 11">Belongs to the Rho family.</text>
</comment>
<feature type="compositionally biased region" description="Basic residues" evidence="12">
    <location>
        <begin position="16"/>
        <end position="25"/>
    </location>
</feature>
<feature type="compositionally biased region" description="Pro residues" evidence="12">
    <location>
        <begin position="202"/>
        <end position="212"/>
    </location>
</feature>
<feature type="binding site" evidence="9">
    <location>
        <begin position="415"/>
        <end position="420"/>
    </location>
    <ligand>
        <name>ATP</name>
        <dbReference type="ChEBI" id="CHEBI:30616"/>
    </ligand>
</feature>
<sequence length="664" mass="72252">MAESDLNASAETGAGKPKKTTKRAPRAASADAPKKTRVTKPKSPKASAKSESVREPSLFEPTSSPAPEPYRAPEPVREAVAAPVHFDAPAPAPTPPAERPVFVPSSERAAAAASDAQQNSFESSGATSAEPQSQDSAPSADRGHEGSAPQGGFQQGQGGVGGAPEDDRGPWWKRKKDKKNKWKDKHQNSGGGGGGRSGGHPQHPPQPAPPVLAPQHYGDLPDPARFEDQVALDTLAASLLTGNGAAPIQIDQLFSFSLFELTAYARKLDVPFEGTLNRLQMLEAIFIHAAEKQIPIVDRGLVELTDKGHGFIVHEQANYRLYPESTYLPESLIKRYVLKRGHHVEVIVQSPQSGDRCAAVVGVKTVMGKAPDEVSRLTPFEELVPYYPLQRILLEAPEIHKDISMRAVDLLTPIGFGQRGLLVAPPRTGKTVLLQNIANSISHNFPDKKLILLLIDERPEEVTDFKRHTKGEVVSSTFDEAPESHVHAAEMVIEKSRRLVEQGEHVVILLDSITRLARAYNALAANSGKIMSGGVEATALQKPKRFFGSARNIEGGGSITIIGTALIDTGSRMDEVIFEEFKGTGNMELHLDRGLSDKRIFPAINIDRSGTRKEELIYHPEEMLRVYGLRRAMQGIPPVEAMDMLIQRLKKTKTNAEFLMSLSR</sequence>
<dbReference type="EC" id="3.6.4.-" evidence="9 10"/>
<organism evidence="14 15">
    <name type="scientific">Rariglobus hedericola</name>
    <dbReference type="NCBI Taxonomy" id="2597822"/>
    <lineage>
        <taxon>Bacteria</taxon>
        <taxon>Pseudomonadati</taxon>
        <taxon>Verrucomicrobiota</taxon>
        <taxon>Opitutia</taxon>
        <taxon>Opitutales</taxon>
        <taxon>Opitutaceae</taxon>
        <taxon>Rariglobus</taxon>
    </lineage>
</organism>
<dbReference type="NCBIfam" id="TIGR00767">
    <property type="entry name" value="rho"/>
    <property type="match status" value="1"/>
</dbReference>
<dbReference type="Proteomes" id="UP000315648">
    <property type="component" value="Unassembled WGS sequence"/>
</dbReference>
<dbReference type="RefSeq" id="WP_144228311.1">
    <property type="nucleotide sequence ID" value="NZ_CBCRVV010000001.1"/>
</dbReference>
<keyword evidence="7 9" id="KW-0805">Transcription regulation</keyword>
<evidence type="ECO:0000256" key="5">
    <source>
        <dbReference type="ARBA" id="ARBA00022840"/>
    </source>
</evidence>
<gene>
    <name evidence="9" type="primary">rho</name>
    <name evidence="14" type="ORF">FPL22_01270</name>
</gene>
<keyword evidence="5 9" id="KW-0067">ATP-binding</keyword>
<feature type="compositionally biased region" description="Gly residues" evidence="12">
    <location>
        <begin position="153"/>
        <end position="162"/>
    </location>
</feature>
<feature type="compositionally biased region" description="Polar residues" evidence="12">
    <location>
        <begin position="1"/>
        <end position="10"/>
    </location>
</feature>
<dbReference type="OrthoDB" id="9805197at2"/>
<dbReference type="SMART" id="SM00382">
    <property type="entry name" value="AAA"/>
    <property type="match status" value="1"/>
</dbReference>
<dbReference type="Gene3D" id="3.40.50.300">
    <property type="entry name" value="P-loop containing nucleotide triphosphate hydrolases"/>
    <property type="match status" value="1"/>
</dbReference>
<dbReference type="SMART" id="SM00357">
    <property type="entry name" value="CSP"/>
    <property type="match status" value="1"/>
</dbReference>
<dbReference type="InterPro" id="IPR000194">
    <property type="entry name" value="ATPase_F1/V1/A1_a/bsu_nucl-bd"/>
</dbReference>
<dbReference type="InterPro" id="IPR012340">
    <property type="entry name" value="NA-bd_OB-fold"/>
</dbReference>
<evidence type="ECO:0000256" key="7">
    <source>
        <dbReference type="ARBA" id="ARBA00023015"/>
    </source>
</evidence>
<evidence type="ECO:0000256" key="4">
    <source>
        <dbReference type="ARBA" id="ARBA00022806"/>
    </source>
</evidence>
<keyword evidence="8 9" id="KW-0804">Transcription</keyword>
<protein>
    <recommendedName>
        <fullName evidence="9 10">Transcription termination factor Rho</fullName>
        <ecNumber evidence="9 10">3.6.4.-</ecNumber>
    </recommendedName>
    <alternativeName>
        <fullName evidence="9">ATP-dependent helicase Rho</fullName>
    </alternativeName>
</protein>
<dbReference type="InterPro" id="IPR041703">
    <property type="entry name" value="Rho_factor_ATP-bd"/>
</dbReference>
<reference evidence="14 15" key="1">
    <citation type="submission" date="2019-07" db="EMBL/GenBank/DDBJ databases">
        <title>Description of 53C-WASEF.</title>
        <authorList>
            <person name="Pitt A."/>
            <person name="Hahn M.W."/>
        </authorList>
    </citation>
    <scope>NUCLEOTIDE SEQUENCE [LARGE SCALE GENOMIC DNA]</scope>
    <source>
        <strain evidence="14 15">53C-WASEF</strain>
    </source>
</reference>
<name>A0A556QMU3_9BACT</name>
<comment type="caution">
    <text evidence="14">The sequence shown here is derived from an EMBL/GenBank/DDBJ whole genome shotgun (WGS) entry which is preliminary data.</text>
</comment>
<keyword evidence="4 9" id="KW-0347">Helicase</keyword>
<dbReference type="InterPro" id="IPR011113">
    <property type="entry name" value="Rho_RNA-bd"/>
</dbReference>
<evidence type="ECO:0000313" key="14">
    <source>
        <dbReference type="EMBL" id="TSJ77970.1"/>
    </source>
</evidence>
<evidence type="ECO:0000256" key="11">
    <source>
        <dbReference type="PROSITE-ProRule" id="PRU01203"/>
    </source>
</evidence>
<dbReference type="GO" id="GO:0003723">
    <property type="term" value="F:RNA binding"/>
    <property type="evidence" value="ECO:0007669"/>
    <property type="project" value="UniProtKB-UniRule"/>
</dbReference>
<dbReference type="SUPFAM" id="SSF50249">
    <property type="entry name" value="Nucleic acid-binding proteins"/>
    <property type="match status" value="1"/>
</dbReference>
<dbReference type="PANTHER" id="PTHR46425:SF1">
    <property type="entry name" value="TRANSCRIPTION TERMINATION FACTOR RHO"/>
    <property type="match status" value="1"/>
</dbReference>
<evidence type="ECO:0000256" key="3">
    <source>
        <dbReference type="ARBA" id="ARBA00022801"/>
    </source>
</evidence>
<feature type="region of interest" description="Disordered" evidence="12">
    <location>
        <begin position="1"/>
        <end position="223"/>
    </location>
</feature>
<dbReference type="Pfam" id="PF07497">
    <property type="entry name" value="Rho_RNA_bind"/>
    <property type="match status" value="1"/>
</dbReference>
<feature type="binding site" evidence="9">
    <location>
        <begin position="427"/>
        <end position="432"/>
    </location>
    <ligand>
        <name>ATP</name>
        <dbReference type="ChEBI" id="CHEBI:30616"/>
    </ligand>
</feature>
<dbReference type="PROSITE" id="PS51856">
    <property type="entry name" value="RHO_RNA_BD"/>
    <property type="match status" value="1"/>
</dbReference>
<dbReference type="EMBL" id="VMBG01000001">
    <property type="protein sequence ID" value="TSJ77970.1"/>
    <property type="molecule type" value="Genomic_DNA"/>
</dbReference>
<accession>A0A556QMU3</accession>
<dbReference type="InterPro" id="IPR027417">
    <property type="entry name" value="P-loop_NTPase"/>
</dbReference>
<dbReference type="InterPro" id="IPR003593">
    <property type="entry name" value="AAA+_ATPase"/>
</dbReference>
<evidence type="ECO:0000256" key="2">
    <source>
        <dbReference type="ARBA" id="ARBA00022741"/>
    </source>
</evidence>